<name>A9FZR5_SORC5</name>
<dbReference type="GO" id="GO:0006310">
    <property type="term" value="P:DNA recombination"/>
    <property type="evidence" value="ECO:0007669"/>
    <property type="project" value="UniProtKB-UniRule"/>
</dbReference>
<organism evidence="5 6">
    <name type="scientific">Sorangium cellulosum (strain So ce56)</name>
    <name type="common">Polyangium cellulosum (strain So ce56)</name>
    <dbReference type="NCBI Taxonomy" id="448385"/>
    <lineage>
        <taxon>Bacteria</taxon>
        <taxon>Pseudomonadati</taxon>
        <taxon>Myxococcota</taxon>
        <taxon>Polyangia</taxon>
        <taxon>Polyangiales</taxon>
        <taxon>Polyangiaceae</taxon>
        <taxon>Sorangium</taxon>
    </lineage>
</organism>
<comment type="caution">
    <text evidence="2">Lacks conserved residue(s) required for the propagation of feature annotation.</text>
</comment>
<keyword evidence="1 2" id="KW-0238">DNA-binding</keyword>
<keyword evidence="2" id="KW-0234">DNA repair</keyword>
<proteinExistence type="inferred from homology"/>
<dbReference type="CDD" id="cd04496">
    <property type="entry name" value="SSB_OBF"/>
    <property type="match status" value="1"/>
</dbReference>
<dbReference type="STRING" id="448385.sce8612"/>
<keyword evidence="2" id="KW-0227">DNA damage</keyword>
<dbReference type="HAMAP" id="MF_00984">
    <property type="entry name" value="SSB"/>
    <property type="match status" value="1"/>
</dbReference>
<keyword evidence="2" id="KW-0233">DNA recombination</keyword>
<evidence type="ECO:0000256" key="1">
    <source>
        <dbReference type="ARBA" id="ARBA00023125"/>
    </source>
</evidence>
<dbReference type="GO" id="GO:0003697">
    <property type="term" value="F:single-stranded DNA binding"/>
    <property type="evidence" value="ECO:0007669"/>
    <property type="project" value="UniProtKB-UniRule"/>
</dbReference>
<dbReference type="BioCyc" id="SCEL448385:SCE_RS44135-MONOMER"/>
<dbReference type="EMBL" id="AM746676">
    <property type="protein sequence ID" value="CAN98782.1"/>
    <property type="molecule type" value="Genomic_DNA"/>
</dbReference>
<dbReference type="PROSITE" id="PS50935">
    <property type="entry name" value="SSB"/>
    <property type="match status" value="1"/>
</dbReference>
<dbReference type="Gene3D" id="2.40.50.140">
    <property type="entry name" value="Nucleic acid-binding proteins"/>
    <property type="match status" value="1"/>
</dbReference>
<dbReference type="GO" id="GO:0009295">
    <property type="term" value="C:nucleoid"/>
    <property type="evidence" value="ECO:0007669"/>
    <property type="project" value="TreeGrafter"/>
</dbReference>
<sequence length="203" mass="20149">MAEGLNRVMLLGNLGADPELRFTQGGQAVLNLRLATTESYLDRDKVRKERTDWHNVVIWGKRAEALGKILSKGSSIFIEGSLRTSSYDDRDGNKRYKTEVIANNVLLTGGGRGRGAVGDDAGAFGADPGGGYGGGGGGGGYSGGGGGGGGYGGGGGGGGRPAGGGYNRGGGGRPAPAAQDPGPPPDDFGGGGYGGGNDDDIPF</sequence>
<comment type="subunit">
    <text evidence="2">Homotetramer.</text>
</comment>
<dbReference type="InterPro" id="IPR000424">
    <property type="entry name" value="Primosome_PriB/ssb"/>
</dbReference>
<dbReference type="HOGENOM" id="CLU_078758_0_1_7"/>
<evidence type="ECO:0000256" key="3">
    <source>
        <dbReference type="RuleBase" id="RU000524"/>
    </source>
</evidence>
<gene>
    <name evidence="5" type="ordered locus">sce8612</name>
</gene>
<dbReference type="NCBIfam" id="TIGR00621">
    <property type="entry name" value="ssb"/>
    <property type="match status" value="1"/>
</dbReference>
<reference evidence="5 6" key="1">
    <citation type="journal article" date="2007" name="Nat. Biotechnol.">
        <title>Complete genome sequence of the myxobacterium Sorangium cellulosum.</title>
        <authorList>
            <person name="Schneiker S."/>
            <person name="Perlova O."/>
            <person name="Kaiser O."/>
            <person name="Gerth K."/>
            <person name="Alici A."/>
            <person name="Altmeyer M.O."/>
            <person name="Bartels D."/>
            <person name="Bekel T."/>
            <person name="Beyer S."/>
            <person name="Bode E."/>
            <person name="Bode H.B."/>
            <person name="Bolten C.J."/>
            <person name="Choudhuri J.V."/>
            <person name="Doss S."/>
            <person name="Elnakady Y.A."/>
            <person name="Frank B."/>
            <person name="Gaigalat L."/>
            <person name="Goesmann A."/>
            <person name="Groeger C."/>
            <person name="Gross F."/>
            <person name="Jelsbak L."/>
            <person name="Jelsbak L."/>
            <person name="Kalinowski J."/>
            <person name="Kegler C."/>
            <person name="Knauber T."/>
            <person name="Konietzny S."/>
            <person name="Kopp M."/>
            <person name="Krause L."/>
            <person name="Krug D."/>
            <person name="Linke B."/>
            <person name="Mahmud T."/>
            <person name="Martinez-Arias R."/>
            <person name="McHardy A.C."/>
            <person name="Merai M."/>
            <person name="Meyer F."/>
            <person name="Mormann S."/>
            <person name="Munoz-Dorado J."/>
            <person name="Perez J."/>
            <person name="Pradella S."/>
            <person name="Rachid S."/>
            <person name="Raddatz G."/>
            <person name="Rosenau F."/>
            <person name="Rueckert C."/>
            <person name="Sasse F."/>
            <person name="Scharfe M."/>
            <person name="Schuster S.C."/>
            <person name="Suen G."/>
            <person name="Treuner-Lange A."/>
            <person name="Velicer G.J."/>
            <person name="Vorholter F.-J."/>
            <person name="Weissman K.J."/>
            <person name="Welch R.D."/>
            <person name="Wenzel S.C."/>
            <person name="Whitworth D.E."/>
            <person name="Wilhelm S."/>
            <person name="Wittmann C."/>
            <person name="Bloecker H."/>
            <person name="Puehler A."/>
            <person name="Mueller R."/>
        </authorList>
    </citation>
    <scope>NUCLEOTIDE SEQUENCE [LARGE SCALE GENOMIC DNA]</scope>
    <source>
        <strain evidence="6">So ce56</strain>
    </source>
</reference>
<dbReference type="Pfam" id="PF00436">
    <property type="entry name" value="SSB"/>
    <property type="match status" value="1"/>
</dbReference>
<dbReference type="GO" id="GO:0006260">
    <property type="term" value="P:DNA replication"/>
    <property type="evidence" value="ECO:0007669"/>
    <property type="project" value="UniProtKB-UniRule"/>
</dbReference>
<dbReference type="eggNOG" id="COG0629">
    <property type="taxonomic scope" value="Bacteria"/>
</dbReference>
<dbReference type="InterPro" id="IPR011344">
    <property type="entry name" value="ssDNA-bd"/>
</dbReference>
<feature type="region of interest" description="Disordered" evidence="4">
    <location>
        <begin position="139"/>
        <end position="203"/>
    </location>
</feature>
<dbReference type="SUPFAM" id="SSF50249">
    <property type="entry name" value="Nucleic acid-binding proteins"/>
    <property type="match status" value="1"/>
</dbReference>
<feature type="compositionally biased region" description="Gly residues" evidence="4">
    <location>
        <begin position="139"/>
        <end position="173"/>
    </location>
</feature>
<keyword evidence="6" id="KW-1185">Reference proteome</keyword>
<feature type="short sequence motif" description="Important for interaction with partner proteins" evidence="2">
    <location>
        <begin position="198"/>
        <end position="203"/>
    </location>
</feature>
<dbReference type="KEGG" id="scl:sce8612"/>
<protein>
    <recommendedName>
        <fullName evidence="2 3">Single-stranded DNA-binding protein</fullName>
        <shortName evidence="2">SSB</shortName>
    </recommendedName>
</protein>
<dbReference type="AlphaFoldDB" id="A9FZR5"/>
<dbReference type="OrthoDB" id="9809878at2"/>
<accession>A9FZR5</accession>
<dbReference type="Proteomes" id="UP000002139">
    <property type="component" value="Chromosome"/>
</dbReference>
<dbReference type="RefSeq" id="WP_012241221.1">
    <property type="nucleotide sequence ID" value="NC_010162.1"/>
</dbReference>
<keyword evidence="2" id="KW-0235">DNA replication</keyword>
<dbReference type="PANTHER" id="PTHR10302">
    <property type="entry name" value="SINGLE-STRANDED DNA-BINDING PROTEIN"/>
    <property type="match status" value="1"/>
</dbReference>
<dbReference type="InterPro" id="IPR012340">
    <property type="entry name" value="NA-bd_OB-fold"/>
</dbReference>
<evidence type="ECO:0000256" key="2">
    <source>
        <dbReference type="HAMAP-Rule" id="MF_00984"/>
    </source>
</evidence>
<evidence type="ECO:0000256" key="4">
    <source>
        <dbReference type="SAM" id="MobiDB-lite"/>
    </source>
</evidence>
<evidence type="ECO:0000313" key="6">
    <source>
        <dbReference type="Proteomes" id="UP000002139"/>
    </source>
</evidence>
<dbReference type="PANTHER" id="PTHR10302:SF27">
    <property type="entry name" value="SINGLE-STRANDED DNA-BINDING PROTEIN"/>
    <property type="match status" value="1"/>
</dbReference>
<comment type="function">
    <text evidence="2">Plays an important role in DNA replication, recombination and repair. Binds to ssDNA and to an array of partner proteins to recruit them to their sites of action during DNA metabolism.</text>
</comment>
<dbReference type="GO" id="GO:0006281">
    <property type="term" value="P:DNA repair"/>
    <property type="evidence" value="ECO:0007669"/>
    <property type="project" value="UniProtKB-UniRule"/>
</dbReference>
<evidence type="ECO:0000313" key="5">
    <source>
        <dbReference type="EMBL" id="CAN98782.1"/>
    </source>
</evidence>